<name>A0ABQ8TQ09_PERAM</name>
<dbReference type="Proteomes" id="UP001148838">
    <property type="component" value="Unassembled WGS sequence"/>
</dbReference>
<gene>
    <name evidence="1" type="ORF">ANN_00098</name>
</gene>
<protein>
    <submittedName>
        <fullName evidence="1">Uncharacterized protein</fullName>
    </submittedName>
</protein>
<proteinExistence type="predicted"/>
<dbReference type="EMBL" id="JAJSOF020000003">
    <property type="protein sequence ID" value="KAJ4448707.1"/>
    <property type="molecule type" value="Genomic_DNA"/>
</dbReference>
<sequence length="123" mass="14331">MNIDSKKKKKEKKTIVIGRRKQRNLTEGILGSVQRKPNRFNRKFKTQGSRNVKMRKEHGEEIVKDLGCRIYEIKATKNQVSALFKAEIGHEAWTDINGRLVTPSYLGRADHIRKFNAEHTKRT</sequence>
<comment type="caution">
    <text evidence="1">The sequence shown here is derived from an EMBL/GenBank/DDBJ whole genome shotgun (WGS) entry which is preliminary data.</text>
</comment>
<evidence type="ECO:0000313" key="1">
    <source>
        <dbReference type="EMBL" id="KAJ4448707.1"/>
    </source>
</evidence>
<organism evidence="1 2">
    <name type="scientific">Periplaneta americana</name>
    <name type="common">American cockroach</name>
    <name type="synonym">Blatta americana</name>
    <dbReference type="NCBI Taxonomy" id="6978"/>
    <lineage>
        <taxon>Eukaryota</taxon>
        <taxon>Metazoa</taxon>
        <taxon>Ecdysozoa</taxon>
        <taxon>Arthropoda</taxon>
        <taxon>Hexapoda</taxon>
        <taxon>Insecta</taxon>
        <taxon>Pterygota</taxon>
        <taxon>Neoptera</taxon>
        <taxon>Polyneoptera</taxon>
        <taxon>Dictyoptera</taxon>
        <taxon>Blattodea</taxon>
        <taxon>Blattoidea</taxon>
        <taxon>Blattidae</taxon>
        <taxon>Blattinae</taxon>
        <taxon>Periplaneta</taxon>
    </lineage>
</organism>
<reference evidence="1 2" key="1">
    <citation type="journal article" date="2022" name="Allergy">
        <title>Genome assembly and annotation of Periplaneta americana reveal a comprehensive cockroach allergen profile.</title>
        <authorList>
            <person name="Wang L."/>
            <person name="Xiong Q."/>
            <person name="Saelim N."/>
            <person name="Wang L."/>
            <person name="Nong W."/>
            <person name="Wan A.T."/>
            <person name="Shi M."/>
            <person name="Liu X."/>
            <person name="Cao Q."/>
            <person name="Hui J.H.L."/>
            <person name="Sookrung N."/>
            <person name="Leung T.F."/>
            <person name="Tungtrongchitr A."/>
            <person name="Tsui S.K.W."/>
        </authorList>
    </citation>
    <scope>NUCLEOTIDE SEQUENCE [LARGE SCALE GENOMIC DNA]</scope>
    <source>
        <strain evidence="1">PWHHKU_190912</strain>
    </source>
</reference>
<keyword evidence="2" id="KW-1185">Reference proteome</keyword>
<accession>A0ABQ8TQ09</accession>
<evidence type="ECO:0000313" key="2">
    <source>
        <dbReference type="Proteomes" id="UP001148838"/>
    </source>
</evidence>